<dbReference type="EMBL" id="MTPX02000042">
    <property type="protein sequence ID" value="PHP52592.1"/>
    <property type="molecule type" value="Genomic_DNA"/>
</dbReference>
<dbReference type="RefSeq" id="WP_086614193.1">
    <property type="nucleotide sequence ID" value="NZ_MTPX02000042.1"/>
</dbReference>
<reference evidence="1 2" key="1">
    <citation type="submission" date="2017-10" db="EMBL/GenBank/DDBJ databases">
        <title>Draft genome sequence of cellulolytic Actinomyces sp CtC72 isolated from cattle rumen fluid.</title>
        <authorList>
            <person name="Joshi A.J."/>
            <person name="Vasudevan G."/>
            <person name="Lanjekar V.B."/>
            <person name="Hivarkar S."/>
            <person name="Engineer A."/>
            <person name="Pore S.D."/>
            <person name="Dhakephalkar P.K."/>
            <person name="Dagar S."/>
        </authorList>
    </citation>
    <scope>NUCLEOTIDE SEQUENCE [LARGE SCALE GENOMIC DNA]</scope>
    <source>
        <strain evidence="2">CtC72</strain>
    </source>
</reference>
<proteinExistence type="predicted"/>
<name>A0ABX4MAW1_9ACTO</name>
<dbReference type="Proteomes" id="UP000194577">
    <property type="component" value="Unassembled WGS sequence"/>
</dbReference>
<accession>A0ABX4MAW1</accession>
<evidence type="ECO:0000313" key="2">
    <source>
        <dbReference type="Proteomes" id="UP000194577"/>
    </source>
</evidence>
<organism evidence="1 2">
    <name type="scientific">Actinomyces ruminis</name>
    <dbReference type="NCBI Taxonomy" id="1937003"/>
    <lineage>
        <taxon>Bacteria</taxon>
        <taxon>Bacillati</taxon>
        <taxon>Actinomycetota</taxon>
        <taxon>Actinomycetes</taxon>
        <taxon>Actinomycetales</taxon>
        <taxon>Actinomycetaceae</taxon>
        <taxon>Actinomyces</taxon>
    </lineage>
</organism>
<keyword evidence="2" id="KW-1185">Reference proteome</keyword>
<comment type="caution">
    <text evidence="1">The sequence shown here is derived from an EMBL/GenBank/DDBJ whole genome shotgun (WGS) entry which is preliminary data.</text>
</comment>
<sequence length="89" mass="9673">MATAVRFEWNHEEFQRILNSAQIRDRINAMGRAVASAAGEGFEVEEYTANYGGSPRPMAVVRAATYEARLAEARDKALTRALGAASGAR</sequence>
<protein>
    <submittedName>
        <fullName evidence="1">Uncharacterized protein</fullName>
    </submittedName>
</protein>
<evidence type="ECO:0000313" key="1">
    <source>
        <dbReference type="EMBL" id="PHP52592.1"/>
    </source>
</evidence>
<gene>
    <name evidence="1" type="ORF">BW737_008915</name>
</gene>